<sequence>MALIIESGIIYCISGAFALFATFIRLPYGTLGDIYTPINVQIAGIYPTIVLVLVGLERSMNDTTFPNSIQVDAALA</sequence>
<keyword evidence="2" id="KW-1185">Reference proteome</keyword>
<gene>
    <name evidence="1" type="ORF">PHLCEN_2v7621</name>
</gene>
<name>A0A2R6NW11_9APHY</name>
<comment type="caution">
    <text evidence="1">The sequence shown here is derived from an EMBL/GenBank/DDBJ whole genome shotgun (WGS) entry which is preliminary data.</text>
</comment>
<evidence type="ECO:0000313" key="2">
    <source>
        <dbReference type="Proteomes" id="UP000186601"/>
    </source>
</evidence>
<accession>A0A2R6NW11</accession>
<reference evidence="1 2" key="1">
    <citation type="submission" date="2018-02" db="EMBL/GenBank/DDBJ databases">
        <title>Genome sequence of the basidiomycete white-rot fungus Phlebia centrifuga.</title>
        <authorList>
            <person name="Granchi Z."/>
            <person name="Peng M."/>
            <person name="de Vries R.P."/>
            <person name="Hilden K."/>
            <person name="Makela M.R."/>
            <person name="Grigoriev I."/>
            <person name="Riley R."/>
        </authorList>
    </citation>
    <scope>NUCLEOTIDE SEQUENCE [LARGE SCALE GENOMIC DNA]</scope>
    <source>
        <strain evidence="1 2">FBCC195</strain>
    </source>
</reference>
<dbReference type="OrthoDB" id="2757062at2759"/>
<protein>
    <submittedName>
        <fullName evidence="1">Uncharacterized protein</fullName>
    </submittedName>
</protein>
<proteinExistence type="predicted"/>
<dbReference type="EMBL" id="MLYV02000765">
    <property type="protein sequence ID" value="PSR77963.1"/>
    <property type="molecule type" value="Genomic_DNA"/>
</dbReference>
<organism evidence="1 2">
    <name type="scientific">Hermanssonia centrifuga</name>
    <dbReference type="NCBI Taxonomy" id="98765"/>
    <lineage>
        <taxon>Eukaryota</taxon>
        <taxon>Fungi</taxon>
        <taxon>Dikarya</taxon>
        <taxon>Basidiomycota</taxon>
        <taxon>Agaricomycotina</taxon>
        <taxon>Agaricomycetes</taxon>
        <taxon>Polyporales</taxon>
        <taxon>Meruliaceae</taxon>
        <taxon>Hermanssonia</taxon>
    </lineage>
</organism>
<dbReference type="AlphaFoldDB" id="A0A2R6NW11"/>
<evidence type="ECO:0000313" key="1">
    <source>
        <dbReference type="EMBL" id="PSR77963.1"/>
    </source>
</evidence>
<dbReference type="Proteomes" id="UP000186601">
    <property type="component" value="Unassembled WGS sequence"/>
</dbReference>